<reference evidence="14 15" key="1">
    <citation type="submission" date="2008-09" db="EMBL/GenBank/DDBJ databases">
        <authorList>
            <person name="Fulton L."/>
            <person name="Clifton S."/>
            <person name="Fulton B."/>
            <person name="Xu J."/>
            <person name="Minx P."/>
            <person name="Pepin K.H."/>
            <person name="Johnson M."/>
            <person name="Thiruvilangam P."/>
            <person name="Bhonagiri V."/>
            <person name="Nash W.E."/>
            <person name="Mardis E.R."/>
            <person name="Wilson R.K."/>
        </authorList>
    </citation>
    <scope>NUCLEOTIDE SEQUENCE [LARGE SCALE GENOMIC DNA]</scope>
    <source>
        <strain evidence="14 15">DSM 13275</strain>
    </source>
</reference>
<dbReference type="PANTHER" id="PTHR21237:SF23">
    <property type="entry name" value="GRPE PROTEIN HOMOLOG, MITOCHONDRIAL"/>
    <property type="match status" value="1"/>
</dbReference>
<comment type="similarity">
    <text evidence="2 10 12">Belongs to the GrpE family.</text>
</comment>
<gene>
    <name evidence="10" type="primary">grpE</name>
    <name evidence="14" type="ORF">CLOHIR_02044</name>
</gene>
<dbReference type="GO" id="GO:0005737">
    <property type="term" value="C:cytoplasm"/>
    <property type="evidence" value="ECO:0007669"/>
    <property type="project" value="UniProtKB-SubCell"/>
</dbReference>
<dbReference type="SUPFAM" id="SSF58014">
    <property type="entry name" value="Coiled-coil domain of nucleotide exchange factor GrpE"/>
    <property type="match status" value="1"/>
</dbReference>
<dbReference type="PROSITE" id="PS01071">
    <property type="entry name" value="GRPE"/>
    <property type="match status" value="1"/>
</dbReference>
<feature type="compositionally biased region" description="Basic and acidic residues" evidence="13">
    <location>
        <begin position="10"/>
        <end position="25"/>
    </location>
</feature>
<evidence type="ECO:0000313" key="14">
    <source>
        <dbReference type="EMBL" id="EEA84345.1"/>
    </source>
</evidence>
<dbReference type="HOGENOM" id="CLU_057217_5_2_9"/>
<comment type="caution">
    <text evidence="14">The sequence shown here is derived from an EMBL/GenBank/DDBJ whole genome shotgun (WGS) entry which is preliminary data.</text>
</comment>
<evidence type="ECO:0000256" key="11">
    <source>
        <dbReference type="RuleBase" id="RU000639"/>
    </source>
</evidence>
<keyword evidence="6 10" id="KW-0143">Chaperone</keyword>
<keyword evidence="4 10" id="KW-0963">Cytoplasm</keyword>
<dbReference type="Proteomes" id="UP000003178">
    <property type="component" value="Unassembled WGS sequence"/>
</dbReference>
<evidence type="ECO:0000256" key="2">
    <source>
        <dbReference type="ARBA" id="ARBA00009054"/>
    </source>
</evidence>
<evidence type="ECO:0000256" key="7">
    <source>
        <dbReference type="ARBA" id="ARBA00053401"/>
    </source>
</evidence>
<evidence type="ECO:0000256" key="3">
    <source>
        <dbReference type="ARBA" id="ARBA00011738"/>
    </source>
</evidence>
<evidence type="ECO:0000256" key="12">
    <source>
        <dbReference type="RuleBase" id="RU004478"/>
    </source>
</evidence>
<dbReference type="EMBL" id="ABWP01000075">
    <property type="protein sequence ID" value="EEA84345.1"/>
    <property type="molecule type" value="Genomic_DNA"/>
</dbReference>
<dbReference type="GO" id="GO:0042803">
    <property type="term" value="F:protein homodimerization activity"/>
    <property type="evidence" value="ECO:0007669"/>
    <property type="project" value="InterPro"/>
</dbReference>
<dbReference type="GO" id="GO:0051082">
    <property type="term" value="F:unfolded protein binding"/>
    <property type="evidence" value="ECO:0007669"/>
    <property type="project" value="TreeGrafter"/>
</dbReference>
<evidence type="ECO:0000256" key="4">
    <source>
        <dbReference type="ARBA" id="ARBA00022490"/>
    </source>
</evidence>
<dbReference type="Pfam" id="PF01025">
    <property type="entry name" value="GrpE"/>
    <property type="match status" value="1"/>
</dbReference>
<dbReference type="InterPro" id="IPR000740">
    <property type="entry name" value="GrpE"/>
</dbReference>
<accession>B6G1N7</accession>
<dbReference type="InterPro" id="IPR009012">
    <property type="entry name" value="GrpE_head"/>
</dbReference>
<evidence type="ECO:0000256" key="6">
    <source>
        <dbReference type="ARBA" id="ARBA00023186"/>
    </source>
</evidence>
<evidence type="ECO:0000256" key="8">
    <source>
        <dbReference type="ARBA" id="ARBA00072274"/>
    </source>
</evidence>
<dbReference type="FunFam" id="2.30.22.10:FF:000001">
    <property type="entry name" value="Protein GrpE"/>
    <property type="match status" value="1"/>
</dbReference>
<dbReference type="NCBIfam" id="NF010738">
    <property type="entry name" value="PRK14140.1"/>
    <property type="match status" value="1"/>
</dbReference>
<dbReference type="GO" id="GO:0006457">
    <property type="term" value="P:protein folding"/>
    <property type="evidence" value="ECO:0007669"/>
    <property type="project" value="InterPro"/>
</dbReference>
<protein>
    <recommendedName>
        <fullName evidence="8 10">Protein GrpE</fullName>
    </recommendedName>
    <alternativeName>
        <fullName evidence="9 10">HSP-70 cofactor</fullName>
    </alternativeName>
</protein>
<dbReference type="SUPFAM" id="SSF51064">
    <property type="entry name" value="Head domain of nucleotide exchange factor GrpE"/>
    <property type="match status" value="1"/>
</dbReference>
<organism evidence="14 15">
    <name type="scientific">Peptacetobacter hiranonis (strain DSM 13275 / JCM 10541 / KCTC 15199 / TO-931)</name>
    <name type="common">Clostridium hiranonis</name>
    <dbReference type="NCBI Taxonomy" id="500633"/>
    <lineage>
        <taxon>Bacteria</taxon>
        <taxon>Bacillati</taxon>
        <taxon>Bacillota</taxon>
        <taxon>Clostridia</taxon>
        <taxon>Peptostreptococcales</taxon>
        <taxon>Peptostreptococcaceae</taxon>
        <taxon>Peptacetobacter</taxon>
    </lineage>
</organism>
<proteinExistence type="inferred from homology"/>
<evidence type="ECO:0000256" key="1">
    <source>
        <dbReference type="ARBA" id="ARBA00004496"/>
    </source>
</evidence>
<dbReference type="PANTHER" id="PTHR21237">
    <property type="entry name" value="GRPE PROTEIN"/>
    <property type="match status" value="1"/>
</dbReference>
<feature type="region of interest" description="Disordered" evidence="13">
    <location>
        <begin position="1"/>
        <end position="36"/>
    </location>
</feature>
<name>B6G1N7_PEPHT</name>
<dbReference type="PRINTS" id="PR00773">
    <property type="entry name" value="GRPEPROTEIN"/>
</dbReference>
<reference evidence="14 15" key="2">
    <citation type="submission" date="2008-10" db="EMBL/GenBank/DDBJ databases">
        <title>Draft genome sequence of Clostridium hiranonis (DSM 13275).</title>
        <authorList>
            <person name="Sudarsanam P."/>
            <person name="Ley R."/>
            <person name="Guruge J."/>
            <person name="Turnbaugh P.J."/>
            <person name="Mahowald M."/>
            <person name="Liep D."/>
            <person name="Gordon J."/>
        </authorList>
    </citation>
    <scope>NUCLEOTIDE SEQUENCE [LARGE SCALE GENOMIC DNA]</scope>
    <source>
        <strain evidence="14 15">DSM 13275</strain>
    </source>
</reference>
<evidence type="ECO:0000256" key="5">
    <source>
        <dbReference type="ARBA" id="ARBA00023016"/>
    </source>
</evidence>
<evidence type="ECO:0000256" key="10">
    <source>
        <dbReference type="HAMAP-Rule" id="MF_01151"/>
    </source>
</evidence>
<dbReference type="HAMAP" id="MF_01151">
    <property type="entry name" value="GrpE"/>
    <property type="match status" value="1"/>
</dbReference>
<keyword evidence="15" id="KW-1185">Reference proteome</keyword>
<dbReference type="GO" id="GO:0000774">
    <property type="term" value="F:adenyl-nucleotide exchange factor activity"/>
    <property type="evidence" value="ECO:0007669"/>
    <property type="project" value="InterPro"/>
</dbReference>
<dbReference type="InterPro" id="IPR013805">
    <property type="entry name" value="GrpE_CC"/>
</dbReference>
<evidence type="ECO:0000256" key="9">
    <source>
        <dbReference type="ARBA" id="ARBA00076414"/>
    </source>
</evidence>
<evidence type="ECO:0000256" key="13">
    <source>
        <dbReference type="SAM" id="MobiDB-lite"/>
    </source>
</evidence>
<dbReference type="CDD" id="cd00446">
    <property type="entry name" value="GrpE"/>
    <property type="match status" value="1"/>
</dbReference>
<dbReference type="AlphaFoldDB" id="B6G1N7"/>
<dbReference type="GO" id="GO:0051087">
    <property type="term" value="F:protein-folding chaperone binding"/>
    <property type="evidence" value="ECO:0007669"/>
    <property type="project" value="InterPro"/>
</dbReference>
<comment type="subcellular location">
    <subcellularLocation>
        <location evidence="1 10">Cytoplasm</location>
    </subcellularLocation>
</comment>
<keyword evidence="5 10" id="KW-0346">Stress response</keyword>
<sequence>MYVLENNKGINEETKDTKTAEKAQNEEVNVSNEEIEGEAENVTDINAKLEEKKLKDEIADLNDKYQRLQAEYANYRRRTNEEKENIGIFANEKIMAELIPVIDNMERALDSADKGTAVYQGVELVLKQLLDTLGKFGLKEIPAEDEPFDPNFHQAVMQDHICGVEPGKVVDVLQKGYKLNEKVVRATMVKVSC</sequence>
<dbReference type="STRING" id="500633.CLOHIR_02044"/>
<comment type="function">
    <text evidence="7 10 11">Participates actively in the response to hyperosmotic and heat shock by preventing the aggregation of stress-denatured proteins, in association with DnaK and GrpE. It is the nucleotide exchange factor for DnaK and may function as a thermosensor. Unfolded proteins bind initially to DnaJ; upon interaction with the DnaJ-bound protein, DnaK hydrolyzes its bound ATP, resulting in the formation of a stable complex. GrpE releases ADP from DnaK; ATP binding to DnaK triggers the release of the substrate protein, thus completing the reaction cycle. Several rounds of ATP-dependent interactions between DnaJ, DnaK and GrpE are required for fully efficient folding.</text>
</comment>
<dbReference type="Gene3D" id="2.30.22.10">
    <property type="entry name" value="Head domain of nucleotide exchange factor GrpE"/>
    <property type="match status" value="1"/>
</dbReference>
<dbReference type="eggNOG" id="COG0576">
    <property type="taxonomic scope" value="Bacteria"/>
</dbReference>
<dbReference type="RefSeq" id="WP_006440906.1">
    <property type="nucleotide sequence ID" value="NZ_DS995359.1"/>
</dbReference>
<evidence type="ECO:0000313" key="15">
    <source>
        <dbReference type="Proteomes" id="UP000003178"/>
    </source>
</evidence>
<dbReference type="Gene3D" id="3.90.20.20">
    <property type="match status" value="1"/>
</dbReference>
<comment type="subunit">
    <text evidence="3 10">Homodimer.</text>
</comment>